<evidence type="ECO:0000256" key="3">
    <source>
        <dbReference type="ARBA" id="ARBA00022801"/>
    </source>
</evidence>
<organism evidence="6">
    <name type="scientific">Roseihalotalea indica</name>
    <dbReference type="NCBI Taxonomy" id="2867963"/>
    <lineage>
        <taxon>Bacteria</taxon>
        <taxon>Pseudomonadati</taxon>
        <taxon>Bacteroidota</taxon>
        <taxon>Cytophagia</taxon>
        <taxon>Cytophagales</taxon>
        <taxon>Catalimonadaceae</taxon>
        <taxon>Roseihalotalea</taxon>
    </lineage>
</organism>
<dbReference type="GO" id="GO:0046872">
    <property type="term" value="F:metal ion binding"/>
    <property type="evidence" value="ECO:0007669"/>
    <property type="project" value="UniProtKB-KW"/>
</dbReference>
<dbReference type="GO" id="GO:0005829">
    <property type="term" value="C:cytosol"/>
    <property type="evidence" value="ECO:0007669"/>
    <property type="project" value="TreeGrafter"/>
</dbReference>
<evidence type="ECO:0000259" key="5">
    <source>
        <dbReference type="Pfam" id="PF24827"/>
    </source>
</evidence>
<comment type="cofactor">
    <cofactor evidence="1">
        <name>Zn(2+)</name>
        <dbReference type="ChEBI" id="CHEBI:29105"/>
    </cofactor>
</comment>
<dbReference type="PANTHER" id="PTHR15162">
    <property type="entry name" value="ASPARTOACYLASE"/>
    <property type="match status" value="1"/>
</dbReference>
<name>A0AA49JG93_9BACT</name>
<gene>
    <name evidence="6" type="ORF">K4G66_13000</name>
</gene>
<keyword evidence="2" id="KW-0479">Metal-binding</keyword>
<evidence type="ECO:0000256" key="1">
    <source>
        <dbReference type="ARBA" id="ARBA00001947"/>
    </source>
</evidence>
<dbReference type="Pfam" id="PF24827">
    <property type="entry name" value="AstE_AspA_cat"/>
    <property type="match status" value="1"/>
</dbReference>
<evidence type="ECO:0000256" key="2">
    <source>
        <dbReference type="ARBA" id="ARBA00022723"/>
    </source>
</evidence>
<dbReference type="InterPro" id="IPR050178">
    <property type="entry name" value="AspA/AstE_fam"/>
</dbReference>
<dbReference type="InterPro" id="IPR055438">
    <property type="entry name" value="AstE_AspA_cat"/>
</dbReference>
<reference evidence="6" key="2">
    <citation type="journal article" date="2024" name="Antonie Van Leeuwenhoek">
        <title>Roseihalotalea indica gen. nov., sp. nov., a halophilic Bacteroidetes from mesopelagic Southwest Indian Ocean with higher carbohydrate metabolic potential.</title>
        <authorList>
            <person name="Chen B."/>
            <person name="Zhang M."/>
            <person name="Lin D."/>
            <person name="Ye J."/>
            <person name="Tang K."/>
        </authorList>
    </citation>
    <scope>NUCLEOTIDE SEQUENCE</scope>
    <source>
        <strain evidence="6">TK19036</strain>
    </source>
</reference>
<dbReference type="SUPFAM" id="SSF53187">
    <property type="entry name" value="Zn-dependent exopeptidases"/>
    <property type="match status" value="1"/>
</dbReference>
<dbReference type="EMBL" id="CP120682">
    <property type="protein sequence ID" value="WKN39611.1"/>
    <property type="molecule type" value="Genomic_DNA"/>
</dbReference>
<dbReference type="PANTHER" id="PTHR15162:SF7">
    <property type="entry name" value="SUCCINYLGLUTAMATE DESUCCINYLASE"/>
    <property type="match status" value="1"/>
</dbReference>
<protein>
    <submittedName>
        <fullName evidence="6">Succinylglutamate desuccinylase/aspartoacylase family protein</fullName>
    </submittedName>
</protein>
<dbReference type="GO" id="GO:0016788">
    <property type="term" value="F:hydrolase activity, acting on ester bonds"/>
    <property type="evidence" value="ECO:0007669"/>
    <property type="project" value="InterPro"/>
</dbReference>
<dbReference type="Gene3D" id="3.40.630.10">
    <property type="entry name" value="Zn peptidases"/>
    <property type="match status" value="1"/>
</dbReference>
<keyword evidence="4" id="KW-0862">Zinc</keyword>
<dbReference type="AlphaFoldDB" id="A0AA49JG93"/>
<sequence>MSHRMIGRLTQQRPGPLVMLVGGMHGNETEGIRATERVFEELKDYTINGEIIGLKGNLAALAQRRRFLSYDLNRCWTEAHLRYLRAEPVNHPKPEDQEAIALLKIIDQYATQSFTTKVLADLHTTSAQRGSFVIVPEYYAEHPVLQALHLPVVVNMEYFLKGTLLNYACDRGFVSFAFEGGQIGTQEAVDLHVAGIWSILLEAGAIENPPADQKKHHAQYLQQFTNDLPRRMTAKSMHVVHEGANFTMNEGYFNFKPIHKGEVLAHDKNGAIASPQDGLIFMPLYQPEGNDGFFIVEPTPD</sequence>
<accession>A0AA49JG93</accession>
<evidence type="ECO:0000256" key="4">
    <source>
        <dbReference type="ARBA" id="ARBA00022833"/>
    </source>
</evidence>
<keyword evidence="3" id="KW-0378">Hydrolase</keyword>
<proteinExistence type="predicted"/>
<reference evidence="6" key="1">
    <citation type="journal article" date="2023" name="Comput. Struct. Biotechnol. J.">
        <title>Discovery of a novel marine Bacteroidetes with a rich repertoire of carbohydrate-active enzymes.</title>
        <authorList>
            <person name="Chen B."/>
            <person name="Liu G."/>
            <person name="Chen Q."/>
            <person name="Wang H."/>
            <person name="Liu L."/>
            <person name="Tang K."/>
        </authorList>
    </citation>
    <scope>NUCLEOTIDE SEQUENCE</scope>
    <source>
        <strain evidence="6">TK19036</strain>
    </source>
</reference>
<feature type="domain" description="Succinylglutamate desuccinylase/Aspartoacylase catalytic" evidence="5">
    <location>
        <begin position="14"/>
        <end position="160"/>
    </location>
</feature>
<evidence type="ECO:0000313" key="6">
    <source>
        <dbReference type="EMBL" id="WKN39611.1"/>
    </source>
</evidence>